<evidence type="ECO:0000313" key="7">
    <source>
        <dbReference type="Proteomes" id="UP001164929"/>
    </source>
</evidence>
<evidence type="ECO:0000313" key="4">
    <source>
        <dbReference type="EMBL" id="KAJ6995492.1"/>
    </source>
</evidence>
<evidence type="ECO:0000313" key="3">
    <source>
        <dbReference type="EMBL" id="KAJ6978647.1"/>
    </source>
</evidence>
<evidence type="ECO:0000256" key="1">
    <source>
        <dbReference type="SAM" id="Phobius"/>
    </source>
</evidence>
<keyword evidence="1" id="KW-0812">Transmembrane</keyword>
<reference evidence="5" key="1">
    <citation type="journal article" date="2023" name="Mol. Ecol. Resour.">
        <title>Chromosome-level genome assembly of a triploid poplar Populus alba 'Berolinensis'.</title>
        <authorList>
            <person name="Chen S."/>
            <person name="Yu Y."/>
            <person name="Wang X."/>
            <person name="Wang S."/>
            <person name="Zhang T."/>
            <person name="Zhou Y."/>
            <person name="He R."/>
            <person name="Meng N."/>
            <person name="Wang Y."/>
            <person name="Liu W."/>
            <person name="Liu Z."/>
            <person name="Liu J."/>
            <person name="Guo Q."/>
            <person name="Huang H."/>
            <person name="Sederoff R.R."/>
            <person name="Wang G."/>
            <person name="Qu G."/>
            <person name="Chen S."/>
        </authorList>
    </citation>
    <scope>NUCLEOTIDE SEQUENCE</scope>
    <source>
        <strain evidence="5">SC-2020</strain>
    </source>
</reference>
<organism evidence="5 7">
    <name type="scientific">Populus alba x Populus x berolinensis</name>
    <dbReference type="NCBI Taxonomy" id="444605"/>
    <lineage>
        <taxon>Eukaryota</taxon>
        <taxon>Viridiplantae</taxon>
        <taxon>Streptophyta</taxon>
        <taxon>Embryophyta</taxon>
        <taxon>Tracheophyta</taxon>
        <taxon>Spermatophyta</taxon>
        <taxon>Magnoliopsida</taxon>
        <taxon>eudicotyledons</taxon>
        <taxon>Gunneridae</taxon>
        <taxon>Pentapetalae</taxon>
        <taxon>rosids</taxon>
        <taxon>fabids</taxon>
        <taxon>Malpighiales</taxon>
        <taxon>Salicaceae</taxon>
        <taxon>Saliceae</taxon>
        <taxon>Populus</taxon>
    </lineage>
</organism>
<dbReference type="Proteomes" id="UP001164929">
    <property type="component" value="Chromosome 6"/>
</dbReference>
<keyword evidence="7" id="KW-1185">Reference proteome</keyword>
<comment type="caution">
    <text evidence="5">The sequence shown here is derived from an EMBL/GenBank/DDBJ whole genome shotgun (WGS) entry which is preliminary data.</text>
</comment>
<evidence type="ECO:0000313" key="2">
    <source>
        <dbReference type="EMBL" id="KAJ6978639.1"/>
    </source>
</evidence>
<evidence type="ECO:0000313" key="5">
    <source>
        <dbReference type="EMBL" id="KAJ6995496.1"/>
    </source>
</evidence>
<dbReference type="EMBL" id="JAQIZT010000006">
    <property type="protein sequence ID" value="KAJ6995502.1"/>
    <property type="molecule type" value="Genomic_DNA"/>
</dbReference>
<keyword evidence="1" id="KW-0472">Membrane</keyword>
<name>A0AAD6QRU0_9ROSI</name>
<accession>A0AAD6QRU0</accession>
<dbReference type="EMBL" id="JAQIZT010000011">
    <property type="protein sequence ID" value="KAJ6978647.1"/>
    <property type="molecule type" value="Genomic_DNA"/>
</dbReference>
<gene>
    <name evidence="4" type="ORF">NC653_018077</name>
    <name evidence="5" type="ORF">NC653_018081</name>
    <name evidence="6" type="ORF">NC653_018087</name>
    <name evidence="2" type="ORF">NC653_026928</name>
    <name evidence="3" type="ORF">NC653_026936</name>
</gene>
<dbReference type="AlphaFoldDB" id="A0AAD6QRU0"/>
<sequence>MACCSSFRLLFLWFFLFFCFLSVQPLPVFVFLYFSFSLPVYALFFSADSVFPTFTPSPLFGCFFFLCPPRVSTSVSFPGSFGFPLVPWFVPFSSFSLCIFRSSQAITAVAAENGAFGAATEEEDKGVPLVFH</sequence>
<feature type="transmembrane region" description="Helical" evidence="1">
    <location>
        <begin position="41"/>
        <end position="66"/>
    </location>
</feature>
<proteinExistence type="predicted"/>
<dbReference type="EMBL" id="JAQIZT010000006">
    <property type="protein sequence ID" value="KAJ6995492.1"/>
    <property type="molecule type" value="Genomic_DNA"/>
</dbReference>
<dbReference type="EMBL" id="JAQIZT010000006">
    <property type="protein sequence ID" value="KAJ6995496.1"/>
    <property type="molecule type" value="Genomic_DNA"/>
</dbReference>
<keyword evidence="1" id="KW-1133">Transmembrane helix</keyword>
<dbReference type="EMBL" id="JAQIZT010000011">
    <property type="protein sequence ID" value="KAJ6978639.1"/>
    <property type="molecule type" value="Genomic_DNA"/>
</dbReference>
<evidence type="ECO:0000313" key="6">
    <source>
        <dbReference type="EMBL" id="KAJ6995502.1"/>
    </source>
</evidence>
<evidence type="ECO:0008006" key="8">
    <source>
        <dbReference type="Google" id="ProtNLM"/>
    </source>
</evidence>
<protein>
    <recommendedName>
        <fullName evidence="8">Transmembrane protein</fullName>
    </recommendedName>
</protein>
<dbReference type="Proteomes" id="UP001164929">
    <property type="component" value="Chromosome 11"/>
</dbReference>